<accession>A0A8X6U231</accession>
<gene>
    <name evidence="1" type="ORF">NPIL_310061</name>
</gene>
<keyword evidence="2" id="KW-1185">Reference proteome</keyword>
<evidence type="ECO:0000313" key="2">
    <source>
        <dbReference type="Proteomes" id="UP000887013"/>
    </source>
</evidence>
<evidence type="ECO:0000313" key="1">
    <source>
        <dbReference type="EMBL" id="GFT74133.1"/>
    </source>
</evidence>
<proteinExistence type="predicted"/>
<dbReference type="AlphaFoldDB" id="A0A8X6U231"/>
<name>A0A8X6U231_NEPPI</name>
<protein>
    <submittedName>
        <fullName evidence="1">Uncharacterized protein</fullName>
    </submittedName>
</protein>
<dbReference type="Proteomes" id="UP000887013">
    <property type="component" value="Unassembled WGS sequence"/>
</dbReference>
<reference evidence="1" key="1">
    <citation type="submission" date="2020-08" db="EMBL/GenBank/DDBJ databases">
        <title>Multicomponent nature underlies the extraordinary mechanical properties of spider dragline silk.</title>
        <authorList>
            <person name="Kono N."/>
            <person name="Nakamura H."/>
            <person name="Mori M."/>
            <person name="Yoshida Y."/>
            <person name="Ohtoshi R."/>
            <person name="Malay A.D."/>
            <person name="Moran D.A.P."/>
            <person name="Tomita M."/>
            <person name="Numata K."/>
            <person name="Arakawa K."/>
        </authorList>
    </citation>
    <scope>NUCLEOTIDE SEQUENCE</scope>
</reference>
<sequence>MCARALCQNKSEVVLKTPVVTPWNAIIRVRKKTGIPRRLESNISETDISLWFIDLPILVLDGEISHPSNQRPLSIVRPSGIVWTVLFSILCTTTTTSKRIRLSNMISASFPTI</sequence>
<comment type="caution">
    <text evidence="1">The sequence shown here is derived from an EMBL/GenBank/DDBJ whole genome shotgun (WGS) entry which is preliminary data.</text>
</comment>
<dbReference type="EMBL" id="BMAW01021678">
    <property type="protein sequence ID" value="GFT74133.1"/>
    <property type="molecule type" value="Genomic_DNA"/>
</dbReference>
<organism evidence="1 2">
    <name type="scientific">Nephila pilipes</name>
    <name type="common">Giant wood spider</name>
    <name type="synonym">Nephila maculata</name>
    <dbReference type="NCBI Taxonomy" id="299642"/>
    <lineage>
        <taxon>Eukaryota</taxon>
        <taxon>Metazoa</taxon>
        <taxon>Ecdysozoa</taxon>
        <taxon>Arthropoda</taxon>
        <taxon>Chelicerata</taxon>
        <taxon>Arachnida</taxon>
        <taxon>Araneae</taxon>
        <taxon>Araneomorphae</taxon>
        <taxon>Entelegynae</taxon>
        <taxon>Araneoidea</taxon>
        <taxon>Nephilidae</taxon>
        <taxon>Nephila</taxon>
    </lineage>
</organism>